<protein>
    <recommendedName>
        <fullName evidence="1">RPGRIP1 C-terminal domain-containing protein</fullName>
    </recommendedName>
</protein>
<dbReference type="EMBL" id="CAJOBA010037751">
    <property type="protein sequence ID" value="CAF4048042.1"/>
    <property type="molecule type" value="Genomic_DNA"/>
</dbReference>
<dbReference type="InterPro" id="IPR035892">
    <property type="entry name" value="C2_domain_sf"/>
</dbReference>
<dbReference type="AlphaFoldDB" id="A0A8S2EJG9"/>
<evidence type="ECO:0000313" key="4">
    <source>
        <dbReference type="Proteomes" id="UP000677228"/>
    </source>
</evidence>
<dbReference type="GO" id="GO:1905515">
    <property type="term" value="P:non-motile cilium assembly"/>
    <property type="evidence" value="ECO:0007669"/>
    <property type="project" value="TreeGrafter"/>
</dbReference>
<name>A0A8S2EJG9_9BILA</name>
<evidence type="ECO:0000313" key="2">
    <source>
        <dbReference type="EMBL" id="CAF1240452.1"/>
    </source>
</evidence>
<dbReference type="Proteomes" id="UP000677228">
    <property type="component" value="Unassembled WGS sequence"/>
</dbReference>
<proteinExistence type="predicted"/>
<dbReference type="InterPro" id="IPR031139">
    <property type="entry name" value="RPGRIP1_fam"/>
</dbReference>
<dbReference type="InterPro" id="IPR041091">
    <property type="entry name" value="RPGRIP1_C"/>
</dbReference>
<dbReference type="GO" id="GO:0035869">
    <property type="term" value="C:ciliary transition zone"/>
    <property type="evidence" value="ECO:0007669"/>
    <property type="project" value="TreeGrafter"/>
</dbReference>
<sequence length="194" mass="21984">MTSQTQCTAGEQGVFNCTGCESVLCKKRLRDNVTIGVHELVLNDRCPIFHDANCEKVFISVEFLNYTEELETPCSLQKCDPNVKYSFNFQKDCPINDKEQRQHLADLMGPDSSGDIKFVVIGEPPENKHDLSCVDIGYACVNAKKLLCNETDIVKKNIDGETRSVALRDLTRKVPQLINRFFNETEWTIGSRRC</sequence>
<comment type="caution">
    <text evidence="2">The sequence shown here is derived from an EMBL/GenBank/DDBJ whole genome shotgun (WGS) entry which is preliminary data.</text>
</comment>
<dbReference type="PANTHER" id="PTHR14240:SF1">
    <property type="entry name" value="PROTEIN FANTOM-RELATED"/>
    <property type="match status" value="1"/>
</dbReference>
<dbReference type="Pfam" id="PF18111">
    <property type="entry name" value="RPGR1_C"/>
    <property type="match status" value="1"/>
</dbReference>
<dbReference type="EMBL" id="CAJNOK010016197">
    <property type="protein sequence ID" value="CAF1240452.1"/>
    <property type="molecule type" value="Genomic_DNA"/>
</dbReference>
<accession>A0A8S2EJG9</accession>
<gene>
    <name evidence="2" type="ORF">OVA965_LOCUS25798</name>
    <name evidence="3" type="ORF">TMI583_LOCUS26535</name>
</gene>
<reference evidence="2" key="1">
    <citation type="submission" date="2021-02" db="EMBL/GenBank/DDBJ databases">
        <authorList>
            <person name="Nowell W R."/>
        </authorList>
    </citation>
    <scope>NUCLEOTIDE SEQUENCE</scope>
</reference>
<dbReference type="Proteomes" id="UP000682733">
    <property type="component" value="Unassembled WGS sequence"/>
</dbReference>
<dbReference type="PANTHER" id="PTHR14240">
    <property type="entry name" value="RETINITIS PIGMENTOSA GTPASE REGULATOR-INTERACTING PROTEIN"/>
    <property type="match status" value="1"/>
</dbReference>
<organism evidence="2 4">
    <name type="scientific">Didymodactylos carnosus</name>
    <dbReference type="NCBI Taxonomy" id="1234261"/>
    <lineage>
        <taxon>Eukaryota</taxon>
        <taxon>Metazoa</taxon>
        <taxon>Spiralia</taxon>
        <taxon>Gnathifera</taxon>
        <taxon>Rotifera</taxon>
        <taxon>Eurotatoria</taxon>
        <taxon>Bdelloidea</taxon>
        <taxon>Philodinida</taxon>
        <taxon>Philodinidae</taxon>
        <taxon>Didymodactylos</taxon>
    </lineage>
</organism>
<dbReference type="Gene3D" id="2.60.40.150">
    <property type="entry name" value="C2 domain"/>
    <property type="match status" value="1"/>
</dbReference>
<evidence type="ECO:0000313" key="3">
    <source>
        <dbReference type="EMBL" id="CAF4048042.1"/>
    </source>
</evidence>
<feature type="domain" description="RPGRIP1 C-terminal" evidence="1">
    <location>
        <begin position="31"/>
        <end position="159"/>
    </location>
</feature>
<evidence type="ECO:0000259" key="1">
    <source>
        <dbReference type="Pfam" id="PF18111"/>
    </source>
</evidence>